<proteinExistence type="predicted"/>
<accession>A0ABX5LR76</accession>
<comment type="caution">
    <text evidence="1">The sequence shown here is derived from an EMBL/GenBank/DDBJ whole genome shotgun (WGS) entry which is preliminary data.</text>
</comment>
<organism evidence="1 2">
    <name type="scientific">Hallerella porci</name>
    <dbReference type="NCBI Taxonomy" id="1945871"/>
    <lineage>
        <taxon>Bacteria</taxon>
        <taxon>Pseudomonadati</taxon>
        <taxon>Fibrobacterota</taxon>
        <taxon>Fibrobacteria</taxon>
        <taxon>Fibrobacterales</taxon>
        <taxon>Fibrobacteraceae</taxon>
        <taxon>Hallerella</taxon>
    </lineage>
</organism>
<sequence length="139" mass="15081">MESEKDLPECTEKNLLDSAHVIGKDSYNFRCDRNTAGEYKWLVYMHVHAGGEAPDVGASSSSAAQSSSSVSEACAKVEGNCLDKLSELGECSEENLDYKVYVVEDGNTHTCSKKSSGEYAWFTTWNVHGSGTTPEVGKN</sequence>
<evidence type="ECO:0000313" key="1">
    <source>
        <dbReference type="EMBL" id="PWL03860.1"/>
    </source>
</evidence>
<name>A0ABX5LR76_9BACT</name>
<reference evidence="1 2" key="1">
    <citation type="submission" date="2018-05" db="EMBL/GenBank/DDBJ databases">
        <title>Animal gut microbial communities from fecal samples from Wisconsin, USA.</title>
        <authorList>
            <person name="Neumann A."/>
        </authorList>
    </citation>
    <scope>NUCLEOTIDE SEQUENCE [LARGE SCALE GENOMIC DNA]</scope>
    <source>
        <strain evidence="1 2">UWS4</strain>
    </source>
</reference>
<dbReference type="RefSeq" id="WP_106197626.1">
    <property type="nucleotide sequence ID" value="NZ_QGHD01000002.1"/>
</dbReference>
<evidence type="ECO:0000313" key="2">
    <source>
        <dbReference type="Proteomes" id="UP000245523"/>
    </source>
</evidence>
<protein>
    <submittedName>
        <fullName evidence="1">Uncharacterized protein</fullName>
    </submittedName>
</protein>
<dbReference type="Proteomes" id="UP000245523">
    <property type="component" value="Unassembled WGS sequence"/>
</dbReference>
<gene>
    <name evidence="1" type="ORF">B0H50_10231</name>
</gene>
<keyword evidence="2" id="KW-1185">Reference proteome</keyword>
<dbReference type="EMBL" id="QGHD01000002">
    <property type="protein sequence ID" value="PWL03860.1"/>
    <property type="molecule type" value="Genomic_DNA"/>
</dbReference>